<dbReference type="Proteomes" id="UP001381693">
    <property type="component" value="Unassembled WGS sequence"/>
</dbReference>
<accession>A0AAN8WKD4</accession>
<evidence type="ECO:0000313" key="1">
    <source>
        <dbReference type="EMBL" id="KAK7024611.1"/>
    </source>
</evidence>
<evidence type="ECO:0000313" key="2">
    <source>
        <dbReference type="Proteomes" id="UP001381693"/>
    </source>
</evidence>
<name>A0AAN8WKD4_HALRR</name>
<comment type="caution">
    <text evidence="1">The sequence shown here is derived from an EMBL/GenBank/DDBJ whole genome shotgun (WGS) entry which is preliminary data.</text>
</comment>
<sequence length="89" mass="10226">MWSVSHEDRKIQFISWLKEDDFSTTSKTSLVDVAKRGIVNDGEKERKMDGRRSMFKESRFQSHENGPAMAAEELSPHLELALRSSTVKL</sequence>
<protein>
    <submittedName>
        <fullName evidence="1">Uncharacterized protein</fullName>
    </submittedName>
</protein>
<keyword evidence="2" id="KW-1185">Reference proteome</keyword>
<proteinExistence type="predicted"/>
<dbReference type="AlphaFoldDB" id="A0AAN8WKD4"/>
<organism evidence="1 2">
    <name type="scientific">Halocaridina rubra</name>
    <name type="common">Hawaiian red shrimp</name>
    <dbReference type="NCBI Taxonomy" id="373956"/>
    <lineage>
        <taxon>Eukaryota</taxon>
        <taxon>Metazoa</taxon>
        <taxon>Ecdysozoa</taxon>
        <taxon>Arthropoda</taxon>
        <taxon>Crustacea</taxon>
        <taxon>Multicrustacea</taxon>
        <taxon>Malacostraca</taxon>
        <taxon>Eumalacostraca</taxon>
        <taxon>Eucarida</taxon>
        <taxon>Decapoda</taxon>
        <taxon>Pleocyemata</taxon>
        <taxon>Caridea</taxon>
        <taxon>Atyoidea</taxon>
        <taxon>Atyidae</taxon>
        <taxon>Halocaridina</taxon>
    </lineage>
</organism>
<gene>
    <name evidence="1" type="ORF">SK128_004098</name>
</gene>
<reference evidence="1 2" key="1">
    <citation type="submission" date="2023-11" db="EMBL/GenBank/DDBJ databases">
        <title>Halocaridina rubra genome assembly.</title>
        <authorList>
            <person name="Smith C."/>
        </authorList>
    </citation>
    <scope>NUCLEOTIDE SEQUENCE [LARGE SCALE GENOMIC DNA]</scope>
    <source>
        <strain evidence="1">EP-1</strain>
        <tissue evidence="1">Whole</tissue>
    </source>
</reference>
<dbReference type="EMBL" id="JAXCGZ010022758">
    <property type="protein sequence ID" value="KAK7024611.1"/>
    <property type="molecule type" value="Genomic_DNA"/>
</dbReference>